<organism evidence="2 3">
    <name type="scientific">Perkinsus chesapeaki</name>
    <name type="common">Clam parasite</name>
    <name type="synonym">Perkinsus andrewsi</name>
    <dbReference type="NCBI Taxonomy" id="330153"/>
    <lineage>
        <taxon>Eukaryota</taxon>
        <taxon>Sar</taxon>
        <taxon>Alveolata</taxon>
        <taxon>Perkinsozoa</taxon>
        <taxon>Perkinsea</taxon>
        <taxon>Perkinsida</taxon>
        <taxon>Perkinsidae</taxon>
        <taxon>Perkinsus</taxon>
    </lineage>
</organism>
<dbReference type="GO" id="GO:0006307">
    <property type="term" value="P:DNA alkylation repair"/>
    <property type="evidence" value="ECO:0007669"/>
    <property type="project" value="InterPro"/>
</dbReference>
<dbReference type="Pfam" id="PF13532">
    <property type="entry name" value="2OG-FeII_Oxy_2"/>
    <property type="match status" value="1"/>
</dbReference>
<dbReference type="InterPro" id="IPR027450">
    <property type="entry name" value="AlkB-like"/>
</dbReference>
<feature type="non-terminal residue" evidence="2">
    <location>
        <position position="1"/>
    </location>
</feature>
<feature type="domain" description="Alpha-ketoglutarate-dependent dioxygenase AlkB-like" evidence="1">
    <location>
        <begin position="29"/>
        <end position="156"/>
    </location>
</feature>
<protein>
    <recommendedName>
        <fullName evidence="1">Alpha-ketoglutarate-dependent dioxygenase AlkB-like domain-containing protein</fullName>
    </recommendedName>
</protein>
<dbReference type="EMBL" id="JAAPAO010003071">
    <property type="protein sequence ID" value="KAF4646829.1"/>
    <property type="molecule type" value="Genomic_DNA"/>
</dbReference>
<dbReference type="SUPFAM" id="SSF51197">
    <property type="entry name" value="Clavaminate synthase-like"/>
    <property type="match status" value="1"/>
</dbReference>
<dbReference type="AlphaFoldDB" id="A0A7J6KJF8"/>
<evidence type="ECO:0000259" key="1">
    <source>
        <dbReference type="Pfam" id="PF13532"/>
    </source>
</evidence>
<accession>A0A7J6KJF8</accession>
<dbReference type="InterPro" id="IPR037151">
    <property type="entry name" value="AlkB-like_sf"/>
</dbReference>
<comment type="caution">
    <text evidence="2">The sequence shown here is derived from an EMBL/GenBank/DDBJ whole genome shotgun (WGS) entry which is preliminary data.</text>
</comment>
<evidence type="ECO:0000313" key="2">
    <source>
        <dbReference type="EMBL" id="KAF4646829.1"/>
    </source>
</evidence>
<sequence length="166" mass="18716">SDVDLKQWALDDQGSWVTYVPSFVPKPAAVLEELIRDIPWGQGKVKIFGKEHLERRLTAFYADDGKQYRYSGGPLRSPIAFEKGPMIIREIRNKVSKVCGQQFNCCLLNYYRDGSDNIGMHSDDEKLFGRNPSIACISLGADRDFFLDSKKGGNKVRISPRNGSLL</sequence>
<dbReference type="OrthoDB" id="445341at2759"/>
<dbReference type="PANTHER" id="PTHR31212:SF4">
    <property type="entry name" value="ALPHA-KETOGLUTARATE-DEPENDENT DIOXYGENASE ALKB HOMOLOG 3"/>
    <property type="match status" value="1"/>
</dbReference>
<name>A0A7J6KJF8_PERCH</name>
<proteinExistence type="predicted"/>
<keyword evidence="3" id="KW-1185">Reference proteome</keyword>
<dbReference type="Proteomes" id="UP000591131">
    <property type="component" value="Unassembled WGS sequence"/>
</dbReference>
<dbReference type="Gene3D" id="2.60.120.590">
    <property type="entry name" value="Alpha-ketoglutarate-dependent dioxygenase AlkB-like"/>
    <property type="match status" value="1"/>
</dbReference>
<feature type="non-terminal residue" evidence="2">
    <location>
        <position position="166"/>
    </location>
</feature>
<reference evidence="2 3" key="1">
    <citation type="submission" date="2020-04" db="EMBL/GenBank/DDBJ databases">
        <title>Perkinsus chesapeaki whole genome sequence.</title>
        <authorList>
            <person name="Bogema D.R."/>
        </authorList>
    </citation>
    <scope>NUCLEOTIDE SEQUENCE [LARGE SCALE GENOMIC DNA]</scope>
    <source>
        <strain evidence="2">ATCC PRA-425</strain>
    </source>
</reference>
<evidence type="ECO:0000313" key="3">
    <source>
        <dbReference type="Proteomes" id="UP000591131"/>
    </source>
</evidence>
<dbReference type="GO" id="GO:0051213">
    <property type="term" value="F:dioxygenase activity"/>
    <property type="evidence" value="ECO:0007669"/>
    <property type="project" value="InterPro"/>
</dbReference>
<gene>
    <name evidence="2" type="ORF">FOL47_005577</name>
</gene>
<dbReference type="PANTHER" id="PTHR31212">
    <property type="entry name" value="ALPHA-KETOGLUTARATE-DEPENDENT DIOXYGENASE ALKB HOMOLOG 3"/>
    <property type="match status" value="1"/>
</dbReference>
<dbReference type="InterPro" id="IPR032854">
    <property type="entry name" value="ALKBH3"/>
</dbReference>